<dbReference type="Pfam" id="PF00873">
    <property type="entry name" value="ACR_tran"/>
    <property type="match status" value="1"/>
</dbReference>
<dbReference type="Proteomes" id="UP000194450">
    <property type="component" value="Unassembled WGS sequence"/>
</dbReference>
<evidence type="ECO:0000313" key="2">
    <source>
        <dbReference type="EMBL" id="SMQ59104.1"/>
    </source>
</evidence>
<dbReference type="Gene3D" id="3.30.70.1440">
    <property type="entry name" value="Multidrug efflux transporter AcrB pore domain"/>
    <property type="match status" value="1"/>
</dbReference>
<feature type="transmembrane region" description="Helical" evidence="1">
    <location>
        <begin position="459"/>
        <end position="482"/>
    </location>
</feature>
<sequence length="1017" mass="110281">MIALMFYRQWRYLALLIVMLAVVGYTSLSSVGRQEDPTITNLFATIVTSFPGATASQVEALVTERIETELREIDEIHEINSTSRQNISVIQIELSSFVPADTIESIWSEVRDAIAQAQPALPASASAPVFDSDRAGAYTSIVSITPSRSQDIALAQRYALSLQDQLRLVPNTKLVRIFGMNEERIRVAVDLQKLQQANLTLTDLVGILAQHDIKQSAGKVESAGSDLLLQPGNQFQSVNDVMNTTIAAATSGQTLLLGDVASVEKGLREPLSRAAYHNQQRTILVGARMQSDKQVHVWSGAINSSLERFTRQLPDNIELETIFNQNDYTTTKINDLLANLAIGIVLVIAILIVTMGMRVALIVASIIPLATLLSMIVFRFIDMTIHQMSITGLIVSLGLLVDSAIVMTDEIKKNLSQLTVQESIQKAVARLWIPLSASTITTILAFMPMVMLPGPSGDFVGSIAISVIVMLVASLLLSLIVTPAIAGQVLTRFPTPQREWQWQQTIALKFRNSLVWAYSHKRKSIPLALLLPIAGFALFPTLTAQFFPGVDRDQFHIEVQFSELSSLTATTEQLQPILEYLNQTEGVKAVSHIVGESFPAFYYNIRSGKDNTPSYAHIYVQTEDAEATGQLVKRLQPELATRFPAAQLLVRKLNQGPPVDAPVEIRVTGTDLHILQRLGDELRLRLAGIESVTSTRASLTAGAPSYQLDIDAASVRALQLTPAEVSEQVRLATIGAPAGFILEDTVQVPVWLKSNVRNRESIINILSLPIQTPAAGTVPLEAIASVTVTPADGDITRLNSERVNIVQAFIDTQVLPDVVFQQVQKSLELNPLAVPAGYEISFGGDAGERAETLRNLVAVLGLVVSLTVITIVMTFNSFRVSAIALLVCLLSVGLSLLSLIVLRYPFGIQAIIGLIGAIGVSINAAIIILTSLQAAAANQRLQVHNVVQEVMHSSKHITSTTLTTFFGFLPLILGGGAFWPPFAVAVAGGVLLSVLLSFYLVPCLFILLAGNQQSQSS</sequence>
<keyword evidence="1" id="KW-1133">Transmembrane helix</keyword>
<dbReference type="Gene3D" id="1.20.1640.10">
    <property type="entry name" value="Multidrug efflux transporter AcrB transmembrane domain"/>
    <property type="match status" value="2"/>
</dbReference>
<feature type="transmembrane region" description="Helical" evidence="1">
    <location>
        <begin position="985"/>
        <end position="1009"/>
    </location>
</feature>
<feature type="transmembrane region" description="Helical" evidence="1">
    <location>
        <begin position="336"/>
        <end position="353"/>
    </location>
</feature>
<evidence type="ECO:0000313" key="3">
    <source>
        <dbReference type="Proteomes" id="UP000194450"/>
    </source>
</evidence>
<name>A0A1Y6E915_9GAMM</name>
<dbReference type="EMBL" id="FXWH01000001">
    <property type="protein sequence ID" value="SMQ59104.1"/>
    <property type="molecule type" value="Genomic_DNA"/>
</dbReference>
<keyword evidence="1" id="KW-0812">Transmembrane</keyword>
<proteinExistence type="predicted"/>
<dbReference type="InterPro" id="IPR001036">
    <property type="entry name" value="Acrflvin-R"/>
</dbReference>
<protein>
    <submittedName>
        <fullName evidence="2">Multidrug efflux pump subunit AcrB</fullName>
    </submittedName>
</protein>
<dbReference type="InterPro" id="IPR027463">
    <property type="entry name" value="AcrB_DN_DC_subdom"/>
</dbReference>
<dbReference type="Gene3D" id="3.30.70.1320">
    <property type="entry name" value="Multidrug efflux transporter AcrB pore domain like"/>
    <property type="match status" value="1"/>
</dbReference>
<dbReference type="PANTHER" id="PTHR32063:SF18">
    <property type="entry name" value="CATION EFFLUX SYSTEM PROTEIN"/>
    <property type="match status" value="1"/>
</dbReference>
<feature type="transmembrane region" description="Helical" evidence="1">
    <location>
        <begin position="908"/>
        <end position="936"/>
    </location>
</feature>
<gene>
    <name evidence="2" type="ORF">SAMN06297229_0216</name>
</gene>
<dbReference type="Gene3D" id="3.30.70.1430">
    <property type="entry name" value="Multidrug efflux transporter AcrB pore domain"/>
    <property type="match status" value="2"/>
</dbReference>
<dbReference type="SUPFAM" id="SSF82866">
    <property type="entry name" value="Multidrug efflux transporter AcrB transmembrane domain"/>
    <property type="match status" value="2"/>
</dbReference>
<evidence type="ECO:0000256" key="1">
    <source>
        <dbReference type="SAM" id="Phobius"/>
    </source>
</evidence>
<dbReference type="GO" id="GO:0042910">
    <property type="term" value="F:xenobiotic transmembrane transporter activity"/>
    <property type="evidence" value="ECO:0007669"/>
    <property type="project" value="TreeGrafter"/>
</dbReference>
<feature type="transmembrane region" description="Helical" evidence="1">
    <location>
        <begin position="856"/>
        <end position="875"/>
    </location>
</feature>
<feature type="transmembrane region" description="Helical" evidence="1">
    <location>
        <begin position="527"/>
        <end position="547"/>
    </location>
</feature>
<dbReference type="PANTHER" id="PTHR32063">
    <property type="match status" value="1"/>
</dbReference>
<dbReference type="Gene3D" id="3.30.2090.10">
    <property type="entry name" value="Multidrug efflux transporter AcrB TolC docking domain, DN and DC subdomains"/>
    <property type="match status" value="2"/>
</dbReference>
<reference evidence="3" key="1">
    <citation type="submission" date="2017-04" db="EMBL/GenBank/DDBJ databases">
        <authorList>
            <person name="Varghese N."/>
            <person name="Submissions S."/>
        </authorList>
    </citation>
    <scope>NUCLEOTIDE SEQUENCE [LARGE SCALE GENOMIC DNA]</scope>
</reference>
<feature type="transmembrane region" description="Helical" evidence="1">
    <location>
        <begin position="427"/>
        <end position="447"/>
    </location>
</feature>
<feature type="transmembrane region" description="Helical" evidence="1">
    <location>
        <begin position="882"/>
        <end position="902"/>
    </location>
</feature>
<dbReference type="GO" id="GO:0005886">
    <property type="term" value="C:plasma membrane"/>
    <property type="evidence" value="ECO:0007669"/>
    <property type="project" value="TreeGrafter"/>
</dbReference>
<keyword evidence="3" id="KW-1185">Reference proteome</keyword>
<keyword evidence="1" id="KW-0472">Membrane</keyword>
<feature type="transmembrane region" description="Helical" evidence="1">
    <location>
        <begin position="360"/>
        <end position="381"/>
    </location>
</feature>
<organism evidence="2 3">
    <name type="scientific">Pseudidiomarina planktonica</name>
    <dbReference type="NCBI Taxonomy" id="1323738"/>
    <lineage>
        <taxon>Bacteria</taxon>
        <taxon>Pseudomonadati</taxon>
        <taxon>Pseudomonadota</taxon>
        <taxon>Gammaproteobacteria</taxon>
        <taxon>Alteromonadales</taxon>
        <taxon>Idiomarinaceae</taxon>
        <taxon>Pseudidiomarina</taxon>
    </lineage>
</organism>
<dbReference type="SUPFAM" id="SSF82714">
    <property type="entry name" value="Multidrug efflux transporter AcrB TolC docking domain, DN and DC subdomains"/>
    <property type="match status" value="2"/>
</dbReference>
<dbReference type="AlphaFoldDB" id="A0A1Y6E915"/>
<accession>A0A1Y6E915</accession>
<dbReference type="PRINTS" id="PR00702">
    <property type="entry name" value="ACRIFLAVINRP"/>
</dbReference>
<dbReference type="RefSeq" id="WP_086433414.1">
    <property type="nucleotide sequence ID" value="NZ_FXWH01000001.1"/>
</dbReference>
<dbReference type="OrthoDB" id="9757940at2"/>
<feature type="transmembrane region" description="Helical" evidence="1">
    <location>
        <begin position="957"/>
        <end position="979"/>
    </location>
</feature>
<dbReference type="SUPFAM" id="SSF82693">
    <property type="entry name" value="Multidrug efflux transporter AcrB pore domain, PN1, PN2, PC1 and PC2 subdomains"/>
    <property type="match status" value="2"/>
</dbReference>